<evidence type="ECO:0000256" key="1">
    <source>
        <dbReference type="SAM" id="MobiDB-lite"/>
    </source>
</evidence>
<name>A0A9D4JM59_DREPO</name>
<feature type="region of interest" description="Disordered" evidence="1">
    <location>
        <begin position="48"/>
        <end position="70"/>
    </location>
</feature>
<sequence length="70" mass="8157">MEHLTINTFLTCQLWTAENQYLTHLSTMEQLTINIFLTCPLWNNRQSIPPSPVNNGTTDNQYLPQLSFMQ</sequence>
<gene>
    <name evidence="2" type="ORF">DPMN_118874</name>
</gene>
<organism evidence="2 3">
    <name type="scientific">Dreissena polymorpha</name>
    <name type="common">Zebra mussel</name>
    <name type="synonym">Mytilus polymorpha</name>
    <dbReference type="NCBI Taxonomy" id="45954"/>
    <lineage>
        <taxon>Eukaryota</taxon>
        <taxon>Metazoa</taxon>
        <taxon>Spiralia</taxon>
        <taxon>Lophotrochozoa</taxon>
        <taxon>Mollusca</taxon>
        <taxon>Bivalvia</taxon>
        <taxon>Autobranchia</taxon>
        <taxon>Heteroconchia</taxon>
        <taxon>Euheterodonta</taxon>
        <taxon>Imparidentia</taxon>
        <taxon>Neoheterodontei</taxon>
        <taxon>Myida</taxon>
        <taxon>Dreissenoidea</taxon>
        <taxon>Dreissenidae</taxon>
        <taxon>Dreissena</taxon>
    </lineage>
</organism>
<evidence type="ECO:0000313" key="2">
    <source>
        <dbReference type="EMBL" id="KAH3817341.1"/>
    </source>
</evidence>
<reference evidence="2" key="2">
    <citation type="submission" date="2020-11" db="EMBL/GenBank/DDBJ databases">
        <authorList>
            <person name="McCartney M.A."/>
            <person name="Auch B."/>
            <person name="Kono T."/>
            <person name="Mallez S."/>
            <person name="Becker A."/>
            <person name="Gohl D.M."/>
            <person name="Silverstein K.A.T."/>
            <person name="Koren S."/>
            <person name="Bechman K.B."/>
            <person name="Herman A."/>
            <person name="Abrahante J.E."/>
            <person name="Garbe J."/>
        </authorList>
    </citation>
    <scope>NUCLEOTIDE SEQUENCE</scope>
    <source>
        <strain evidence="2">Duluth1</strain>
        <tissue evidence="2">Whole animal</tissue>
    </source>
</reference>
<evidence type="ECO:0000313" key="3">
    <source>
        <dbReference type="Proteomes" id="UP000828390"/>
    </source>
</evidence>
<dbReference type="AlphaFoldDB" id="A0A9D4JM59"/>
<keyword evidence="3" id="KW-1185">Reference proteome</keyword>
<dbReference type="Proteomes" id="UP000828390">
    <property type="component" value="Unassembled WGS sequence"/>
</dbReference>
<protein>
    <submittedName>
        <fullName evidence="2">Uncharacterized protein</fullName>
    </submittedName>
</protein>
<dbReference type="EMBL" id="JAIWYP010000005">
    <property type="protein sequence ID" value="KAH3817341.1"/>
    <property type="molecule type" value="Genomic_DNA"/>
</dbReference>
<comment type="caution">
    <text evidence="2">The sequence shown here is derived from an EMBL/GenBank/DDBJ whole genome shotgun (WGS) entry which is preliminary data.</text>
</comment>
<proteinExistence type="predicted"/>
<accession>A0A9D4JM59</accession>
<reference evidence="2" key="1">
    <citation type="journal article" date="2019" name="bioRxiv">
        <title>The Genome of the Zebra Mussel, Dreissena polymorpha: A Resource for Invasive Species Research.</title>
        <authorList>
            <person name="McCartney M.A."/>
            <person name="Auch B."/>
            <person name="Kono T."/>
            <person name="Mallez S."/>
            <person name="Zhang Y."/>
            <person name="Obille A."/>
            <person name="Becker A."/>
            <person name="Abrahante J.E."/>
            <person name="Garbe J."/>
            <person name="Badalamenti J.P."/>
            <person name="Herman A."/>
            <person name="Mangelson H."/>
            <person name="Liachko I."/>
            <person name="Sullivan S."/>
            <person name="Sone E.D."/>
            <person name="Koren S."/>
            <person name="Silverstein K.A.T."/>
            <person name="Beckman K.B."/>
            <person name="Gohl D.M."/>
        </authorList>
    </citation>
    <scope>NUCLEOTIDE SEQUENCE</scope>
    <source>
        <strain evidence="2">Duluth1</strain>
        <tissue evidence="2">Whole animal</tissue>
    </source>
</reference>